<dbReference type="GO" id="GO:0019216">
    <property type="term" value="P:regulation of lipid metabolic process"/>
    <property type="evidence" value="ECO:0007669"/>
    <property type="project" value="TreeGrafter"/>
</dbReference>
<sequence length="175" mass="19630">MPLPLIKLGVLFFKQISKPITNAIVRYAKVSPTFRKICLFPANVYNVYEVQVKSRLLTGLGKGPKKEDIKPISTDEAVELGAAVMGEAVIYLLAVGILYWEYSYQPKKDEEKKYAERKSDLEILQNQLTDLSLNLASVEAQLREAQRTIGELDSSNRVLTEQVFSKGKKSTCTIS</sequence>
<dbReference type="EMBL" id="JAIWYP010000003">
    <property type="protein sequence ID" value="KAH3848095.1"/>
    <property type="molecule type" value="Genomic_DNA"/>
</dbReference>
<evidence type="ECO:0000256" key="3">
    <source>
        <dbReference type="SAM" id="Coils"/>
    </source>
</evidence>
<comment type="similarity">
    <text evidence="1">Belongs to the OPA3 family.</text>
</comment>
<dbReference type="InterPro" id="IPR010754">
    <property type="entry name" value="OPA3-like"/>
</dbReference>
<evidence type="ECO:0000313" key="5">
    <source>
        <dbReference type="Proteomes" id="UP000828390"/>
    </source>
</evidence>
<gene>
    <name evidence="4" type="ORF">DPMN_090444</name>
</gene>
<reference evidence="4" key="2">
    <citation type="submission" date="2020-11" db="EMBL/GenBank/DDBJ databases">
        <authorList>
            <person name="McCartney M.A."/>
            <person name="Auch B."/>
            <person name="Kono T."/>
            <person name="Mallez S."/>
            <person name="Becker A."/>
            <person name="Gohl D.M."/>
            <person name="Silverstein K.A.T."/>
            <person name="Koren S."/>
            <person name="Bechman K.B."/>
            <person name="Herman A."/>
            <person name="Abrahante J.E."/>
            <person name="Garbe J."/>
        </authorList>
    </citation>
    <scope>NUCLEOTIDE SEQUENCE</scope>
    <source>
        <strain evidence="4">Duluth1</strain>
        <tissue evidence="4">Whole animal</tissue>
    </source>
</reference>
<dbReference type="PANTHER" id="PTHR12499">
    <property type="entry name" value="OPTIC ATROPHY 3 PROTEIN OPA3"/>
    <property type="match status" value="1"/>
</dbReference>
<feature type="coiled-coil region" evidence="3">
    <location>
        <begin position="107"/>
        <end position="162"/>
    </location>
</feature>
<proteinExistence type="inferred from homology"/>
<name>A0A9D4KY84_DREPO</name>
<accession>A0A9D4KY84</accession>
<dbReference type="PANTHER" id="PTHR12499:SF0">
    <property type="entry name" value="OPTIC ATROPHY 3 PROTEIN"/>
    <property type="match status" value="1"/>
</dbReference>
<dbReference type="Proteomes" id="UP000828390">
    <property type="component" value="Unassembled WGS sequence"/>
</dbReference>
<dbReference type="OrthoDB" id="2129069at2759"/>
<evidence type="ECO:0000256" key="2">
    <source>
        <dbReference type="ARBA" id="ARBA00023054"/>
    </source>
</evidence>
<reference evidence="4" key="1">
    <citation type="journal article" date="2019" name="bioRxiv">
        <title>The Genome of the Zebra Mussel, Dreissena polymorpha: A Resource for Invasive Species Research.</title>
        <authorList>
            <person name="McCartney M.A."/>
            <person name="Auch B."/>
            <person name="Kono T."/>
            <person name="Mallez S."/>
            <person name="Zhang Y."/>
            <person name="Obille A."/>
            <person name="Becker A."/>
            <person name="Abrahante J.E."/>
            <person name="Garbe J."/>
            <person name="Badalamenti J.P."/>
            <person name="Herman A."/>
            <person name="Mangelson H."/>
            <person name="Liachko I."/>
            <person name="Sullivan S."/>
            <person name="Sone E.D."/>
            <person name="Koren S."/>
            <person name="Silverstein K.A.T."/>
            <person name="Beckman K.B."/>
            <person name="Gohl D.M."/>
        </authorList>
    </citation>
    <scope>NUCLEOTIDE SEQUENCE</scope>
    <source>
        <strain evidence="4">Duluth1</strain>
        <tissue evidence="4">Whole animal</tissue>
    </source>
</reference>
<dbReference type="Pfam" id="PF07047">
    <property type="entry name" value="OPA3"/>
    <property type="match status" value="1"/>
</dbReference>
<evidence type="ECO:0000256" key="1">
    <source>
        <dbReference type="ARBA" id="ARBA00007584"/>
    </source>
</evidence>
<evidence type="ECO:0008006" key="6">
    <source>
        <dbReference type="Google" id="ProtNLM"/>
    </source>
</evidence>
<comment type="caution">
    <text evidence="4">The sequence shown here is derived from an EMBL/GenBank/DDBJ whole genome shotgun (WGS) entry which is preliminary data.</text>
</comment>
<keyword evidence="5" id="KW-1185">Reference proteome</keyword>
<protein>
    <recommendedName>
        <fullName evidence="6">OPA3-like protein</fullName>
    </recommendedName>
</protein>
<evidence type="ECO:0000313" key="4">
    <source>
        <dbReference type="EMBL" id="KAH3848095.1"/>
    </source>
</evidence>
<dbReference type="GO" id="GO:0005739">
    <property type="term" value="C:mitochondrion"/>
    <property type="evidence" value="ECO:0007669"/>
    <property type="project" value="TreeGrafter"/>
</dbReference>
<keyword evidence="2 3" id="KW-0175">Coiled coil</keyword>
<organism evidence="4 5">
    <name type="scientific">Dreissena polymorpha</name>
    <name type="common">Zebra mussel</name>
    <name type="synonym">Mytilus polymorpha</name>
    <dbReference type="NCBI Taxonomy" id="45954"/>
    <lineage>
        <taxon>Eukaryota</taxon>
        <taxon>Metazoa</taxon>
        <taxon>Spiralia</taxon>
        <taxon>Lophotrochozoa</taxon>
        <taxon>Mollusca</taxon>
        <taxon>Bivalvia</taxon>
        <taxon>Autobranchia</taxon>
        <taxon>Heteroconchia</taxon>
        <taxon>Euheterodonta</taxon>
        <taxon>Imparidentia</taxon>
        <taxon>Neoheterodontei</taxon>
        <taxon>Myida</taxon>
        <taxon>Dreissenoidea</taxon>
        <taxon>Dreissenidae</taxon>
        <taxon>Dreissena</taxon>
    </lineage>
</organism>
<dbReference type="AlphaFoldDB" id="A0A9D4KY84"/>